<dbReference type="InterPro" id="IPR004864">
    <property type="entry name" value="LEA_2"/>
</dbReference>
<evidence type="ECO:0000259" key="7">
    <source>
        <dbReference type="Pfam" id="PF03168"/>
    </source>
</evidence>
<evidence type="ECO:0000256" key="6">
    <source>
        <dbReference type="SAM" id="Phobius"/>
    </source>
</evidence>
<comment type="caution">
    <text evidence="8">The sequence shown here is derived from an EMBL/GenBank/DDBJ whole genome shotgun (WGS) entry which is preliminary data.</text>
</comment>
<feature type="region of interest" description="Disordered" evidence="5">
    <location>
        <begin position="1"/>
        <end position="29"/>
    </location>
</feature>
<evidence type="ECO:0000256" key="3">
    <source>
        <dbReference type="ARBA" id="ARBA00022989"/>
    </source>
</evidence>
<dbReference type="EMBL" id="NMUH01000809">
    <property type="protein sequence ID" value="MQL85121.1"/>
    <property type="molecule type" value="Genomic_DNA"/>
</dbReference>
<comment type="subcellular location">
    <subcellularLocation>
        <location evidence="1">Membrane</location>
        <topology evidence="1">Single-pass membrane protein</topology>
    </subcellularLocation>
</comment>
<dbReference type="PANTHER" id="PTHR31415:SF9">
    <property type="entry name" value="OS05G0367900 PROTEIN"/>
    <property type="match status" value="1"/>
</dbReference>
<protein>
    <recommendedName>
        <fullName evidence="7">Late embryogenesis abundant protein LEA-2 subgroup domain-containing protein</fullName>
    </recommendedName>
</protein>
<dbReference type="InterPro" id="IPR044839">
    <property type="entry name" value="NDR1-like"/>
</dbReference>
<dbReference type="Pfam" id="PF03168">
    <property type="entry name" value="LEA_2"/>
    <property type="match status" value="1"/>
</dbReference>
<dbReference type="Proteomes" id="UP000652761">
    <property type="component" value="Unassembled WGS sequence"/>
</dbReference>
<keyword evidence="9" id="KW-1185">Reference proteome</keyword>
<reference evidence="8" key="1">
    <citation type="submission" date="2017-07" db="EMBL/GenBank/DDBJ databases">
        <title>Taro Niue Genome Assembly and Annotation.</title>
        <authorList>
            <person name="Atibalentja N."/>
            <person name="Keating K."/>
            <person name="Fields C.J."/>
        </authorList>
    </citation>
    <scope>NUCLEOTIDE SEQUENCE</scope>
    <source>
        <strain evidence="8">Niue_2</strain>
        <tissue evidence="8">Leaf</tissue>
    </source>
</reference>
<dbReference type="PANTHER" id="PTHR31415">
    <property type="entry name" value="OS05G0367900 PROTEIN"/>
    <property type="match status" value="1"/>
</dbReference>
<feature type="domain" description="Late embryogenesis abundant protein LEA-2 subgroup" evidence="7">
    <location>
        <begin position="107"/>
        <end position="202"/>
    </location>
</feature>
<keyword evidence="4 6" id="KW-0472">Membrane</keyword>
<organism evidence="8 9">
    <name type="scientific">Colocasia esculenta</name>
    <name type="common">Wild taro</name>
    <name type="synonym">Arum esculentum</name>
    <dbReference type="NCBI Taxonomy" id="4460"/>
    <lineage>
        <taxon>Eukaryota</taxon>
        <taxon>Viridiplantae</taxon>
        <taxon>Streptophyta</taxon>
        <taxon>Embryophyta</taxon>
        <taxon>Tracheophyta</taxon>
        <taxon>Spermatophyta</taxon>
        <taxon>Magnoliopsida</taxon>
        <taxon>Liliopsida</taxon>
        <taxon>Araceae</taxon>
        <taxon>Aroideae</taxon>
        <taxon>Colocasieae</taxon>
        <taxon>Colocasia</taxon>
    </lineage>
</organism>
<evidence type="ECO:0000313" key="9">
    <source>
        <dbReference type="Proteomes" id="UP000652761"/>
    </source>
</evidence>
<keyword evidence="3 6" id="KW-1133">Transmembrane helix</keyword>
<dbReference type="AlphaFoldDB" id="A0A843UP66"/>
<dbReference type="GO" id="GO:0005886">
    <property type="term" value="C:plasma membrane"/>
    <property type="evidence" value="ECO:0007669"/>
    <property type="project" value="TreeGrafter"/>
</dbReference>
<keyword evidence="2 6" id="KW-0812">Transmembrane</keyword>
<evidence type="ECO:0000256" key="2">
    <source>
        <dbReference type="ARBA" id="ARBA00022692"/>
    </source>
</evidence>
<feature type="transmembrane region" description="Helical" evidence="6">
    <location>
        <begin position="49"/>
        <end position="71"/>
    </location>
</feature>
<proteinExistence type="predicted"/>
<sequence>MSTEEEASKTLPSHAQMSKGGRPTVGGKAKGGGMFQRYRPASGGAARPVCYGLLAFLLLASVIALILYLVYRPSSPRFTVVGAAVYELKVNSSAAAATTVSTSMQFTLRVRNTNERSAVLYDRLSAYVVYRDQAITPATPLPPLYQEEDSTVAVSPVLGGGPVPASAEVVGGLASDQAYGVARMRLVMTGRVKYKAGPFRSAWYGLYVRCDLLMGLKKEMYGQVPLLGTLLCAVDA</sequence>
<name>A0A843UP66_COLES</name>
<dbReference type="OrthoDB" id="746161at2759"/>
<evidence type="ECO:0000256" key="5">
    <source>
        <dbReference type="SAM" id="MobiDB-lite"/>
    </source>
</evidence>
<dbReference type="GO" id="GO:0009506">
    <property type="term" value="C:plasmodesma"/>
    <property type="evidence" value="ECO:0007669"/>
    <property type="project" value="TreeGrafter"/>
</dbReference>
<evidence type="ECO:0000256" key="4">
    <source>
        <dbReference type="ARBA" id="ARBA00023136"/>
    </source>
</evidence>
<evidence type="ECO:0000256" key="1">
    <source>
        <dbReference type="ARBA" id="ARBA00004167"/>
    </source>
</evidence>
<accession>A0A843UP66</accession>
<gene>
    <name evidence="8" type="ORF">Taro_017634</name>
</gene>
<dbReference type="GO" id="GO:0098542">
    <property type="term" value="P:defense response to other organism"/>
    <property type="evidence" value="ECO:0007669"/>
    <property type="project" value="InterPro"/>
</dbReference>
<evidence type="ECO:0000313" key="8">
    <source>
        <dbReference type="EMBL" id="MQL85121.1"/>
    </source>
</evidence>